<organism evidence="1 2">
    <name type="scientific">Kutzneria viridogrisea</name>
    <dbReference type="NCBI Taxonomy" id="47990"/>
    <lineage>
        <taxon>Bacteria</taxon>
        <taxon>Bacillati</taxon>
        <taxon>Actinomycetota</taxon>
        <taxon>Actinomycetes</taxon>
        <taxon>Pseudonocardiales</taxon>
        <taxon>Pseudonocardiaceae</taxon>
        <taxon>Kutzneria</taxon>
    </lineage>
</organism>
<proteinExistence type="predicted"/>
<evidence type="ECO:0000313" key="1">
    <source>
        <dbReference type="EMBL" id="MBA8926812.1"/>
    </source>
</evidence>
<sequence>MTEHEKRWVVDGPRLAVLVHREEQRSTKLHRVTGAEAVGHLVHATHVQQVSQGGEFNVIGVLVGTCCSRSRLQHGIGGLRIR</sequence>
<dbReference type="RefSeq" id="WP_182838025.1">
    <property type="nucleotide sequence ID" value="NZ_BAAABQ010000091.1"/>
</dbReference>
<comment type="caution">
    <text evidence="1">The sequence shown here is derived from an EMBL/GenBank/DDBJ whole genome shotgun (WGS) entry which is preliminary data.</text>
</comment>
<dbReference type="Proteomes" id="UP000517916">
    <property type="component" value="Unassembled WGS sequence"/>
</dbReference>
<accession>A0ABR6BJI9</accession>
<name>A0ABR6BJI9_9PSEU</name>
<gene>
    <name evidence="1" type="ORF">BC739_004018</name>
</gene>
<reference evidence="1 2" key="1">
    <citation type="submission" date="2020-08" db="EMBL/GenBank/DDBJ databases">
        <title>Genomic Encyclopedia of Archaeal and Bacterial Type Strains, Phase II (KMG-II): from individual species to whole genera.</title>
        <authorList>
            <person name="Goeker M."/>
        </authorList>
    </citation>
    <scope>NUCLEOTIDE SEQUENCE [LARGE SCALE GENOMIC DNA]</scope>
    <source>
        <strain evidence="1 2">DSM 43850</strain>
    </source>
</reference>
<evidence type="ECO:0000313" key="2">
    <source>
        <dbReference type="Proteomes" id="UP000517916"/>
    </source>
</evidence>
<dbReference type="EMBL" id="JACJID010000003">
    <property type="protein sequence ID" value="MBA8926812.1"/>
    <property type="molecule type" value="Genomic_DNA"/>
</dbReference>
<keyword evidence="2" id="KW-1185">Reference proteome</keyword>
<protein>
    <submittedName>
        <fullName evidence="1">Uncharacterized protein</fullName>
    </submittedName>
</protein>